<accession>A0A0B8Z603</accession>
<dbReference type="EMBL" id="JRVC01000038">
    <property type="protein sequence ID" value="KHS41658.1"/>
    <property type="molecule type" value="Genomic_DNA"/>
</dbReference>
<evidence type="ECO:0000313" key="2">
    <source>
        <dbReference type="Proteomes" id="UP000031338"/>
    </source>
</evidence>
<reference evidence="1 2" key="1">
    <citation type="submission" date="2014-10" db="EMBL/GenBank/DDBJ databases">
        <title>Draft genome sequence of Novosphingobium subterraneum DSM 12447.</title>
        <authorList>
            <person name="Gan H.M."/>
            <person name="Gan H.Y."/>
            <person name="Savka M.A."/>
        </authorList>
    </citation>
    <scope>NUCLEOTIDE SEQUENCE [LARGE SCALE GENOMIC DNA]</scope>
    <source>
        <strain evidence="1 2">DSM 12447</strain>
    </source>
</reference>
<comment type="caution">
    <text evidence="1">The sequence shown here is derived from an EMBL/GenBank/DDBJ whole genome shotgun (WGS) entry which is preliminary data.</text>
</comment>
<dbReference type="Proteomes" id="UP000031338">
    <property type="component" value="Unassembled WGS sequence"/>
</dbReference>
<keyword evidence="2" id="KW-1185">Reference proteome</keyword>
<evidence type="ECO:0000313" key="1">
    <source>
        <dbReference type="EMBL" id="KHS41658.1"/>
    </source>
</evidence>
<proteinExistence type="predicted"/>
<sequence length="204" mass="22256">MRTEARTSSGAVSSNQIDVVVVEEAILQAHIDVIADRRTDTGQSLPCKTSVGVIDLDADGGVTSVDEVLGAGDADTTANEALDAIVRTEVKQTVDHEAQRVSMPLRVVTHHTADVDRVIVCTTVADFAFKAETAEVITDDTTEVVPIVVAQNDPTVKCFRVFNLHRASVGLDVPRIISCKRRRCQGTRRQGKAQDQFPHYRFPF</sequence>
<gene>
    <name evidence="1" type="ORF">NJ75_04611</name>
</gene>
<protein>
    <submittedName>
        <fullName evidence="1">Uncharacterized protein</fullName>
    </submittedName>
</protein>
<dbReference type="AlphaFoldDB" id="A0A0B8Z603"/>
<organism evidence="1 2">
    <name type="scientific">Novosphingobium subterraneum</name>
    <dbReference type="NCBI Taxonomy" id="48936"/>
    <lineage>
        <taxon>Bacteria</taxon>
        <taxon>Pseudomonadati</taxon>
        <taxon>Pseudomonadota</taxon>
        <taxon>Alphaproteobacteria</taxon>
        <taxon>Sphingomonadales</taxon>
        <taxon>Sphingomonadaceae</taxon>
        <taxon>Novosphingobium</taxon>
    </lineage>
</organism>
<name>A0A0B8Z603_9SPHN</name>